<accession>A0A0A9H1H7</accession>
<organism evidence="1">
    <name type="scientific">Arundo donax</name>
    <name type="common">Giant reed</name>
    <name type="synonym">Donax arundinaceus</name>
    <dbReference type="NCBI Taxonomy" id="35708"/>
    <lineage>
        <taxon>Eukaryota</taxon>
        <taxon>Viridiplantae</taxon>
        <taxon>Streptophyta</taxon>
        <taxon>Embryophyta</taxon>
        <taxon>Tracheophyta</taxon>
        <taxon>Spermatophyta</taxon>
        <taxon>Magnoliopsida</taxon>
        <taxon>Liliopsida</taxon>
        <taxon>Poales</taxon>
        <taxon>Poaceae</taxon>
        <taxon>PACMAD clade</taxon>
        <taxon>Arundinoideae</taxon>
        <taxon>Arundineae</taxon>
        <taxon>Arundo</taxon>
    </lineage>
</organism>
<proteinExistence type="predicted"/>
<protein>
    <submittedName>
        <fullName evidence="1">Uncharacterized protein</fullName>
    </submittedName>
</protein>
<evidence type="ECO:0000313" key="1">
    <source>
        <dbReference type="EMBL" id="JAE30597.1"/>
    </source>
</evidence>
<reference evidence="1" key="2">
    <citation type="journal article" date="2015" name="Data Brief">
        <title>Shoot transcriptome of the giant reed, Arundo donax.</title>
        <authorList>
            <person name="Barrero R.A."/>
            <person name="Guerrero F.D."/>
            <person name="Moolhuijzen P."/>
            <person name="Goolsby J.A."/>
            <person name="Tidwell J."/>
            <person name="Bellgard S.E."/>
            <person name="Bellgard M.I."/>
        </authorList>
    </citation>
    <scope>NUCLEOTIDE SEQUENCE</scope>
    <source>
        <tissue evidence="1">Shoot tissue taken approximately 20 cm above the soil surface</tissue>
    </source>
</reference>
<dbReference type="EMBL" id="GBRH01167299">
    <property type="protein sequence ID" value="JAE30597.1"/>
    <property type="molecule type" value="Transcribed_RNA"/>
</dbReference>
<reference evidence="1" key="1">
    <citation type="submission" date="2014-09" db="EMBL/GenBank/DDBJ databases">
        <authorList>
            <person name="Magalhaes I.L.F."/>
            <person name="Oliveira U."/>
            <person name="Santos F.R."/>
            <person name="Vidigal T.H.D.A."/>
            <person name="Brescovit A.D."/>
            <person name="Santos A.J."/>
        </authorList>
    </citation>
    <scope>NUCLEOTIDE SEQUENCE</scope>
    <source>
        <tissue evidence="1">Shoot tissue taken approximately 20 cm above the soil surface</tissue>
    </source>
</reference>
<name>A0A0A9H1H7_ARUDO</name>
<sequence length="48" mass="5087">MSFEGSSTKLSSCLCLAAWASSLSCRCPPLRAQIHALLQGKPNIIAQP</sequence>
<dbReference type="AlphaFoldDB" id="A0A0A9H1H7"/>